<accession>A0A075FUI0</accession>
<dbReference type="AlphaFoldDB" id="A0A075FUI0"/>
<reference evidence="1" key="1">
    <citation type="journal article" date="2014" name="Genome Biol. Evol.">
        <title>Pangenome evidence for extensive interdomain horizontal transfer affecting lineage core and shell genes in uncultured planktonic thaumarchaeota and euryarchaeota.</title>
        <authorList>
            <person name="Deschamps P."/>
            <person name="Zivanovic Y."/>
            <person name="Moreira D."/>
            <person name="Rodriguez-Valera F."/>
            <person name="Lopez-Garcia P."/>
        </authorList>
    </citation>
    <scope>NUCLEOTIDE SEQUENCE</scope>
</reference>
<proteinExistence type="predicted"/>
<evidence type="ECO:0000313" key="1">
    <source>
        <dbReference type="EMBL" id="AIE95335.1"/>
    </source>
</evidence>
<protein>
    <recommendedName>
        <fullName evidence="2">HNH endonuclease</fullName>
    </recommendedName>
</protein>
<evidence type="ECO:0008006" key="2">
    <source>
        <dbReference type="Google" id="ProtNLM"/>
    </source>
</evidence>
<dbReference type="EMBL" id="KF900448">
    <property type="protein sequence ID" value="AIE95335.1"/>
    <property type="molecule type" value="Genomic_DNA"/>
</dbReference>
<name>A0A075FUI0_9ARCH</name>
<sequence length="181" mass="21453">MILPSVETQFKKGQKPWNKGKILVPVDEQRKKINKRARERYAKDLEKSRKKGKAFYQRHREKELKRHKASRIKFKDKIKQRIVDLKLEVYSHYSKVISKSDVPVCACIGCDEKHIEFLTLDHINGRKSMNHAPSLKAEKLCRRLKRDGYPKGMQVLCWNCNSAKSNNPFCPVHEWFKYNQK</sequence>
<organism evidence="1">
    <name type="scientific">uncultured marine thaumarchaeote AD1000_65_A02</name>
    <dbReference type="NCBI Taxonomy" id="1455929"/>
    <lineage>
        <taxon>Archaea</taxon>
        <taxon>Nitrososphaerota</taxon>
        <taxon>environmental samples</taxon>
    </lineage>
</organism>